<protein>
    <submittedName>
        <fullName evidence="3">Glucuronyl hydrolase</fullName>
    </submittedName>
</protein>
<gene>
    <name evidence="3" type="ORF">HII17_15510</name>
</gene>
<dbReference type="PANTHER" id="PTHR36845:SF1">
    <property type="entry name" value="HYDROLASE, PUTATIVE (AFU_ORTHOLOGUE AFUA_7G05090)-RELATED"/>
    <property type="match status" value="1"/>
</dbReference>
<dbReference type="GO" id="GO:0052757">
    <property type="term" value="F:chondroitin hydrolase activity"/>
    <property type="evidence" value="ECO:0007669"/>
    <property type="project" value="TreeGrafter"/>
</dbReference>
<accession>A0A7Y0LGU0</accession>
<dbReference type="PROSITE" id="PS51257">
    <property type="entry name" value="PROKAR_LIPOPROTEIN"/>
    <property type="match status" value="1"/>
</dbReference>
<dbReference type="Proteomes" id="UP000568664">
    <property type="component" value="Unassembled WGS sequence"/>
</dbReference>
<dbReference type="InterPro" id="IPR052369">
    <property type="entry name" value="UG_Glycosaminoglycan_Hydrolase"/>
</dbReference>
<evidence type="ECO:0000313" key="4">
    <source>
        <dbReference type="Proteomes" id="UP000568664"/>
    </source>
</evidence>
<sequence>MFKLSFIKFSRLCAICFIAITIIGCNGESKQHNFTDLNENNLSREQVIEIAIEKYYKFAKERSPIDGYPRSVENEHWVLTNWKSWTDGFFPGILWQLSIVDPSILEQAKTWTLPLESHTTMPSHDLGFIINNSFGKAYRLTGDIDYLPMLEKATNNLSSRFNMNVGATRSWDFGSYSFPVIVDNMMNLALLFDSSKVLNSEPYYSQAVAHAYTTLDNHVRNDGTSFHLVDFSPLSGEVINKVTVQGLADDSTWARGQAWGLYGFTLAFIESGEIEFLVAAEKLANYFIDNLPEDSIPYWDFYVNDLSEPRDSSAGAIAASGLWMLSKQTNDPILEDKFRKASLTIVDSLISEDYFNQDDKYPALLMHATGNKPGDKEVDTSLIYADYYLIEALLMQLGYMELPV</sequence>
<evidence type="ECO:0000256" key="1">
    <source>
        <dbReference type="ARBA" id="ARBA00022801"/>
    </source>
</evidence>
<name>A0A7Y0LGU0_9GAMM</name>
<dbReference type="AlphaFoldDB" id="A0A7Y0LGU0"/>
<comment type="caution">
    <text evidence="3">The sequence shown here is derived from an EMBL/GenBank/DDBJ whole genome shotgun (WGS) entry which is preliminary data.</text>
</comment>
<keyword evidence="4" id="KW-1185">Reference proteome</keyword>
<dbReference type="InterPro" id="IPR012341">
    <property type="entry name" value="6hp_glycosidase-like_sf"/>
</dbReference>
<keyword evidence="1 3" id="KW-0378">Hydrolase</keyword>
<dbReference type="EMBL" id="JABBXH010000005">
    <property type="protein sequence ID" value="NMP32965.1"/>
    <property type="molecule type" value="Genomic_DNA"/>
</dbReference>
<evidence type="ECO:0000313" key="3">
    <source>
        <dbReference type="EMBL" id="NMP32965.1"/>
    </source>
</evidence>
<dbReference type="SUPFAM" id="SSF48208">
    <property type="entry name" value="Six-hairpin glycosidases"/>
    <property type="match status" value="1"/>
</dbReference>
<dbReference type="RefSeq" id="WP_169076283.1">
    <property type="nucleotide sequence ID" value="NZ_JABBXH010000005.1"/>
</dbReference>
<organism evidence="3 4">
    <name type="scientific">Thalassotalea algicola</name>
    <dbReference type="NCBI Taxonomy" id="2716224"/>
    <lineage>
        <taxon>Bacteria</taxon>
        <taxon>Pseudomonadati</taxon>
        <taxon>Pseudomonadota</taxon>
        <taxon>Gammaproteobacteria</taxon>
        <taxon>Alteromonadales</taxon>
        <taxon>Colwelliaceae</taxon>
        <taxon>Thalassotalea</taxon>
    </lineage>
</organism>
<dbReference type="Gene3D" id="1.50.10.10">
    <property type="match status" value="1"/>
</dbReference>
<comment type="similarity">
    <text evidence="2">Belongs to the glycosyl hydrolase 88 family.</text>
</comment>
<reference evidence="3 4" key="1">
    <citation type="submission" date="2020-04" db="EMBL/GenBank/DDBJ databases">
        <title>Thalassotalea sp. M1531, isolated from the surface of marine red alga.</title>
        <authorList>
            <person name="Pang L."/>
            <person name="Lu D.-C."/>
        </authorList>
    </citation>
    <scope>NUCLEOTIDE SEQUENCE [LARGE SCALE GENOMIC DNA]</scope>
    <source>
        <strain evidence="3 4">M1531</strain>
    </source>
</reference>
<evidence type="ECO:0000256" key="2">
    <source>
        <dbReference type="ARBA" id="ARBA00038358"/>
    </source>
</evidence>
<dbReference type="PANTHER" id="PTHR36845">
    <property type="entry name" value="HYDROLASE, PUTATIVE (AFU_ORTHOLOGUE AFUA_7G05090)-RELATED"/>
    <property type="match status" value="1"/>
</dbReference>
<dbReference type="GO" id="GO:0000272">
    <property type="term" value="P:polysaccharide catabolic process"/>
    <property type="evidence" value="ECO:0007669"/>
    <property type="project" value="TreeGrafter"/>
</dbReference>
<proteinExistence type="inferred from homology"/>
<dbReference type="InterPro" id="IPR008928">
    <property type="entry name" value="6-hairpin_glycosidase_sf"/>
</dbReference>